<dbReference type="Proteomes" id="UP000243797">
    <property type="component" value="Unassembled WGS sequence"/>
</dbReference>
<protein>
    <submittedName>
        <fullName evidence="5">High mobility group protein 20A</fullName>
    </submittedName>
</protein>
<dbReference type="Pfam" id="PF00536">
    <property type="entry name" value="SAM_1"/>
    <property type="match status" value="1"/>
</dbReference>
<dbReference type="Gene3D" id="1.10.150.50">
    <property type="entry name" value="Transcription Factor, Ets-1"/>
    <property type="match status" value="1"/>
</dbReference>
<reference evidence="5 6" key="1">
    <citation type="submission" date="2017-06" db="EMBL/GenBank/DDBJ databases">
        <title>Draft genome sequence of a variant of Elsinoe murrayae.</title>
        <authorList>
            <person name="Cheng Q."/>
        </authorList>
    </citation>
    <scope>NUCLEOTIDE SEQUENCE [LARGE SCALE GENOMIC DNA]</scope>
    <source>
        <strain evidence="5 6">CQ-2017a</strain>
    </source>
</reference>
<dbReference type="PANTHER" id="PTHR46040">
    <property type="entry name" value="HIGH MOBILITY GROUP PROTEIN 2"/>
    <property type="match status" value="1"/>
</dbReference>
<sequence>MLLHSNIAQALPDGLQHYGQLLNDHGFDTWEQCLDITEGDLISLSVRMGHRRRLLKAFRDARLESTKPVFLSHANIVRRSNDTPAAPQPVLGGRSAMHYRTPYANGIEQTQSESCTRPPPRIKRRYKRHPKADINAPIRPLTAFVLFSNSIRNDVLDQNLDFSQIAKIVGREWQCEDSQRRLECERVATQEKNVYDAALREYKKTPEYAAYQRYLVQFKAKQAEKESRE</sequence>
<dbReference type="SUPFAM" id="SSF47769">
    <property type="entry name" value="SAM/Pointed domain"/>
    <property type="match status" value="1"/>
</dbReference>
<dbReference type="SMART" id="SM00398">
    <property type="entry name" value="HMG"/>
    <property type="match status" value="1"/>
</dbReference>
<keyword evidence="1 3" id="KW-0238">DNA-binding</keyword>
<evidence type="ECO:0000313" key="5">
    <source>
        <dbReference type="EMBL" id="PNS17702.1"/>
    </source>
</evidence>
<dbReference type="SUPFAM" id="SSF47095">
    <property type="entry name" value="HMG-box"/>
    <property type="match status" value="1"/>
</dbReference>
<dbReference type="AlphaFoldDB" id="A0A2K1QRM5"/>
<name>A0A2K1QRM5_9PEZI</name>
<feature type="domain" description="HMG box" evidence="4">
    <location>
        <begin position="137"/>
        <end position="203"/>
    </location>
</feature>
<feature type="DNA-binding region" description="HMG box" evidence="3">
    <location>
        <begin position="137"/>
        <end position="203"/>
    </location>
</feature>
<dbReference type="GO" id="GO:0005634">
    <property type="term" value="C:nucleus"/>
    <property type="evidence" value="ECO:0007669"/>
    <property type="project" value="UniProtKB-UniRule"/>
</dbReference>
<dbReference type="CDD" id="cd09487">
    <property type="entry name" value="SAM_superfamily"/>
    <property type="match status" value="1"/>
</dbReference>
<keyword evidence="2 3" id="KW-0539">Nucleus</keyword>
<dbReference type="Pfam" id="PF00505">
    <property type="entry name" value="HMG_box"/>
    <property type="match status" value="1"/>
</dbReference>
<dbReference type="InterPro" id="IPR001660">
    <property type="entry name" value="SAM"/>
</dbReference>
<accession>A0A2K1QRM5</accession>
<keyword evidence="6" id="KW-1185">Reference proteome</keyword>
<evidence type="ECO:0000256" key="1">
    <source>
        <dbReference type="ARBA" id="ARBA00023125"/>
    </source>
</evidence>
<comment type="caution">
    <text evidence="5">The sequence shown here is derived from an EMBL/GenBank/DDBJ whole genome shotgun (WGS) entry which is preliminary data.</text>
</comment>
<dbReference type="GO" id="GO:0010468">
    <property type="term" value="P:regulation of gene expression"/>
    <property type="evidence" value="ECO:0007669"/>
    <property type="project" value="TreeGrafter"/>
</dbReference>
<gene>
    <name evidence="5" type="ORF">CAC42_3097</name>
</gene>
<dbReference type="EMBL" id="NKHZ01000049">
    <property type="protein sequence ID" value="PNS17702.1"/>
    <property type="molecule type" value="Genomic_DNA"/>
</dbReference>
<dbReference type="InterPro" id="IPR036910">
    <property type="entry name" value="HMG_box_dom_sf"/>
</dbReference>
<dbReference type="PANTHER" id="PTHR46040:SF3">
    <property type="entry name" value="HIGH MOBILITY GROUP PROTEIN 2"/>
    <property type="match status" value="1"/>
</dbReference>
<evidence type="ECO:0000256" key="2">
    <source>
        <dbReference type="ARBA" id="ARBA00023242"/>
    </source>
</evidence>
<dbReference type="InterPro" id="IPR051965">
    <property type="entry name" value="ChromReg_NeuronalGeneExpr"/>
</dbReference>
<dbReference type="Gene3D" id="1.10.30.10">
    <property type="entry name" value="High mobility group box domain"/>
    <property type="match status" value="1"/>
</dbReference>
<evidence type="ECO:0000259" key="4">
    <source>
        <dbReference type="PROSITE" id="PS50118"/>
    </source>
</evidence>
<dbReference type="InterPro" id="IPR013761">
    <property type="entry name" value="SAM/pointed_sf"/>
</dbReference>
<evidence type="ECO:0000313" key="6">
    <source>
        <dbReference type="Proteomes" id="UP000243797"/>
    </source>
</evidence>
<dbReference type="InterPro" id="IPR009071">
    <property type="entry name" value="HMG_box_dom"/>
</dbReference>
<proteinExistence type="predicted"/>
<evidence type="ECO:0000256" key="3">
    <source>
        <dbReference type="PROSITE-ProRule" id="PRU00267"/>
    </source>
</evidence>
<dbReference type="STRING" id="2082308.A0A2K1QRM5"/>
<dbReference type="PROSITE" id="PS50118">
    <property type="entry name" value="HMG_BOX_2"/>
    <property type="match status" value="1"/>
</dbReference>
<organism evidence="5 6">
    <name type="scientific">Sphaceloma murrayae</name>
    <dbReference type="NCBI Taxonomy" id="2082308"/>
    <lineage>
        <taxon>Eukaryota</taxon>
        <taxon>Fungi</taxon>
        <taxon>Dikarya</taxon>
        <taxon>Ascomycota</taxon>
        <taxon>Pezizomycotina</taxon>
        <taxon>Dothideomycetes</taxon>
        <taxon>Dothideomycetidae</taxon>
        <taxon>Myriangiales</taxon>
        <taxon>Elsinoaceae</taxon>
        <taxon>Sphaceloma</taxon>
    </lineage>
</organism>
<dbReference type="OrthoDB" id="1919336at2759"/>
<dbReference type="GO" id="GO:0003677">
    <property type="term" value="F:DNA binding"/>
    <property type="evidence" value="ECO:0007669"/>
    <property type="project" value="UniProtKB-UniRule"/>
</dbReference>
<dbReference type="InParanoid" id="A0A2K1QRM5"/>